<feature type="domain" description="SoxA A3" evidence="5">
    <location>
        <begin position="499"/>
        <end position="582"/>
    </location>
</feature>
<dbReference type="InterPro" id="IPR006222">
    <property type="entry name" value="GCVT_N"/>
</dbReference>
<dbReference type="InterPro" id="IPR036188">
    <property type="entry name" value="FAD/NAD-bd_sf"/>
</dbReference>
<dbReference type="InterPro" id="IPR042204">
    <property type="entry name" value="2Fe-2S-bd_N"/>
</dbReference>
<keyword evidence="2" id="KW-0560">Oxidoreductase</keyword>
<dbReference type="Pfam" id="PF17806">
    <property type="entry name" value="SO_alpha_A3"/>
    <property type="match status" value="1"/>
</dbReference>
<comment type="caution">
    <text evidence="6">The sequence shown here is derived from an EMBL/GenBank/DDBJ whole genome shotgun (WGS) entry which is preliminary data.</text>
</comment>
<reference evidence="6" key="1">
    <citation type="submission" date="2021-01" db="EMBL/GenBank/DDBJ databases">
        <title>Diatom-associated Roseobacters Show Island Model of Population Structure.</title>
        <authorList>
            <person name="Qu L."/>
            <person name="Feng X."/>
            <person name="Chen Y."/>
            <person name="Li L."/>
            <person name="Wang X."/>
            <person name="Hu Z."/>
            <person name="Wang H."/>
            <person name="Luo H."/>
        </authorList>
    </citation>
    <scope>NUCLEOTIDE SEQUENCE</scope>
    <source>
        <strain evidence="6">CC28-69</strain>
    </source>
</reference>
<dbReference type="EMBL" id="JAFBXE010000014">
    <property type="protein sequence ID" value="MBM2414346.1"/>
    <property type="molecule type" value="Genomic_DNA"/>
</dbReference>
<organism evidence="6 7">
    <name type="scientific">Marivita cryptomonadis</name>
    <dbReference type="NCBI Taxonomy" id="505252"/>
    <lineage>
        <taxon>Bacteria</taxon>
        <taxon>Pseudomonadati</taxon>
        <taxon>Pseudomonadota</taxon>
        <taxon>Alphaproteobacteria</taxon>
        <taxon>Rhodobacterales</taxon>
        <taxon>Roseobacteraceae</taxon>
        <taxon>Marivita</taxon>
    </lineage>
</organism>
<proteinExistence type="inferred from homology"/>
<dbReference type="Pfam" id="PF08669">
    <property type="entry name" value="GCV_T_C"/>
    <property type="match status" value="1"/>
</dbReference>
<dbReference type="InterPro" id="IPR041854">
    <property type="entry name" value="BFD-like_2Fe2S-bd_dom_sf"/>
</dbReference>
<dbReference type="InterPro" id="IPR006277">
    <property type="entry name" value="Sarcosine_oxidase_asu"/>
</dbReference>
<name>A0A9Q2P2R3_9RHOB</name>
<evidence type="ECO:0000313" key="7">
    <source>
        <dbReference type="Proteomes" id="UP000755667"/>
    </source>
</evidence>
<dbReference type="Proteomes" id="UP000755667">
    <property type="component" value="Unassembled WGS sequence"/>
</dbReference>
<evidence type="ECO:0000259" key="5">
    <source>
        <dbReference type="Pfam" id="PF17806"/>
    </source>
</evidence>
<comment type="similarity">
    <text evidence="1">Belongs to the GcvT family.</text>
</comment>
<dbReference type="RefSeq" id="WP_203284246.1">
    <property type="nucleotide sequence ID" value="NZ_JAFBXE010000014.1"/>
</dbReference>
<evidence type="ECO:0000256" key="1">
    <source>
        <dbReference type="ARBA" id="ARBA00008609"/>
    </source>
</evidence>
<dbReference type="InterPro" id="IPR029043">
    <property type="entry name" value="GcvT/YgfZ_C"/>
</dbReference>
<dbReference type="InterPro" id="IPR041117">
    <property type="entry name" value="SoxA_A3"/>
</dbReference>
<dbReference type="Gene3D" id="3.30.1360.120">
    <property type="entry name" value="Probable tRNA modification gtpase trme, domain 1"/>
    <property type="match status" value="1"/>
</dbReference>
<protein>
    <submittedName>
        <fullName evidence="6">Sarcosine oxidase subunit alpha family protein</fullName>
    </submittedName>
</protein>
<dbReference type="PRINTS" id="PR00411">
    <property type="entry name" value="PNDRDTASEI"/>
</dbReference>
<dbReference type="Gene3D" id="3.50.50.60">
    <property type="entry name" value="FAD/NAD(P)-binding domain"/>
    <property type="match status" value="1"/>
</dbReference>
<dbReference type="Gene3D" id="3.10.20.440">
    <property type="entry name" value="2Fe-2S iron-sulphur cluster binding domain, sarcosine oxidase, alpha subunit, N-terminal domain"/>
    <property type="match status" value="1"/>
</dbReference>
<dbReference type="InterPro" id="IPR027266">
    <property type="entry name" value="TrmE/GcvT-like"/>
</dbReference>
<dbReference type="InterPro" id="IPR013977">
    <property type="entry name" value="GcvT_C"/>
</dbReference>
<dbReference type="SUPFAM" id="SSF101790">
    <property type="entry name" value="Aminomethyltransferase beta-barrel domain"/>
    <property type="match status" value="1"/>
</dbReference>
<dbReference type="Pfam" id="PF13510">
    <property type="entry name" value="Fer2_4"/>
    <property type="match status" value="1"/>
</dbReference>
<dbReference type="PIRSF" id="PIRSF037980">
    <property type="entry name" value="SoxA"/>
    <property type="match status" value="1"/>
</dbReference>
<dbReference type="SUPFAM" id="SSF51971">
    <property type="entry name" value="Nucleotide-binding domain"/>
    <property type="match status" value="1"/>
</dbReference>
<evidence type="ECO:0000259" key="3">
    <source>
        <dbReference type="Pfam" id="PF01571"/>
    </source>
</evidence>
<dbReference type="NCBIfam" id="TIGR01372">
    <property type="entry name" value="soxA"/>
    <property type="match status" value="1"/>
</dbReference>
<dbReference type="InterPro" id="IPR028896">
    <property type="entry name" value="GcvT/YgfZ/DmdA"/>
</dbReference>
<gene>
    <name evidence="6" type="ORF">JQX41_18665</name>
</gene>
<dbReference type="GO" id="GO:0046653">
    <property type="term" value="P:tetrahydrofolate metabolic process"/>
    <property type="evidence" value="ECO:0007669"/>
    <property type="project" value="InterPro"/>
</dbReference>
<dbReference type="AlphaFoldDB" id="A0A9Q2P2R3"/>
<evidence type="ECO:0000259" key="4">
    <source>
        <dbReference type="Pfam" id="PF08669"/>
    </source>
</evidence>
<dbReference type="SUPFAM" id="SSF103025">
    <property type="entry name" value="Folate-binding domain"/>
    <property type="match status" value="1"/>
</dbReference>
<dbReference type="GO" id="GO:0008115">
    <property type="term" value="F:sarcosine oxidase activity"/>
    <property type="evidence" value="ECO:0007669"/>
    <property type="project" value="InterPro"/>
</dbReference>
<evidence type="ECO:0000256" key="2">
    <source>
        <dbReference type="ARBA" id="ARBA00023002"/>
    </source>
</evidence>
<dbReference type="Gene3D" id="1.10.10.1100">
    <property type="entry name" value="BFD-like [2Fe-2S]-binding domain"/>
    <property type="match status" value="1"/>
</dbReference>
<evidence type="ECO:0000313" key="6">
    <source>
        <dbReference type="EMBL" id="MBM2414346.1"/>
    </source>
</evidence>
<feature type="domain" description="Aminomethyltransferase C-terminal" evidence="4">
    <location>
        <begin position="890"/>
        <end position="976"/>
    </location>
</feature>
<feature type="domain" description="GCVT N-terminal" evidence="3">
    <location>
        <begin position="598"/>
        <end position="870"/>
    </location>
</feature>
<accession>A0A9Q2P2R3</accession>
<dbReference type="PANTHER" id="PTHR43757:SF2">
    <property type="entry name" value="AMINOMETHYLTRANSFERASE, MITOCHONDRIAL"/>
    <property type="match status" value="1"/>
</dbReference>
<dbReference type="Pfam" id="PF01571">
    <property type="entry name" value="GCV_T"/>
    <property type="match status" value="1"/>
</dbReference>
<sequence>MTQKNRLDGGLIDRSETYSFRFDSQYYKGHKGDTLASALLANGVRLMGRSFKYHRPRGPMTAGSEEPNAIVELREGARKEPNTRATTAELYDGLRANSQNRWPSLKFDAMQVNDLLSNFFAAGFYYKTFMWPAAFWEKVYEPIIRHAAGLGSLSLQDDPDGYDKGFLHCDLLIIGGGPAGLAAALTGGASGARVILCDEDFLIGGRLNLETYAVGGMSGAAWAAETVARLQAMPNVRVMPRTTVIGAFDHGIYGAVERVSDHLAVPEDGKPRQILWRITSKRALLCAGATERPIVFENNDRPGIMQASAVRAYANRWATTPAEQVAIFTNNDDGHCTASDLVAKGVEVVSVIDTRADAPTSSDYDVIAGGVIDQTWGRLGLSQIEVKMPKGGIRRIKCGALGVSGGWNPNVHLTCHQGGRPVWNEELSAFVPSATLPPGMSVAGAANGVFSTHGALQSGADGVKAILADLGINASAPALPEAEDTPARITPFWHVKNAKRAWVDQQNDVTAKDIKLAHQENYVSVEHLKRYTTLGMATDQGKTSNIAGLAIMAEVAGKAIPEVGTTMFRPPYTPTAMGVFAGRAWGMDTKPTRLTPSHKWAEEQGAVFTEAGLWLRAQWFPQPGETHWRQSCDREVIQTRKSVGICDVTSLGKIDVQGADAAAFLNTVYCNGFAKLPVGKVRYGLMLREDGIVMDDGTAARLAEDHFVVTTTTAKAVPVYRHLEFVRQCLYPDMDVQMISTTDAWAQFAVAGPNSRKLLEKIVDDGVNLSNDAFPFMACGEITICGGLRARLFRISFSGELAYEIAVPTRYGDALVRRLMQAGEEFDVVPYGLEALNVMRIEKGHATANELNGTTTALNLGMGKMVSKAKDSIGSKLSERPGLNEPDALKLVGLKPVDPEHKVPAGAHLMTKGDTVQAKNDQGYVTSACYSPNLGCHIALGFLKSGDTRIGEIIRLVSPLTGVDHDVEVVSPHFVDPEGDRLRA</sequence>
<dbReference type="PANTHER" id="PTHR43757">
    <property type="entry name" value="AMINOMETHYLTRANSFERASE"/>
    <property type="match status" value="1"/>
</dbReference>